<dbReference type="GO" id="GO:0016740">
    <property type="term" value="F:transferase activity"/>
    <property type="evidence" value="ECO:0007669"/>
    <property type="project" value="UniProtKB-KW"/>
</dbReference>
<gene>
    <name evidence="2" type="primary">epsI</name>
    <name evidence="2" type="ORF">LF1_13160</name>
</gene>
<dbReference type="RefSeq" id="WP_068261324.1">
    <property type="nucleotide sequence ID" value="NZ_LWSK01000024.1"/>
</dbReference>
<proteinExistence type="predicted"/>
<reference evidence="2 3" key="1">
    <citation type="submission" date="2019-08" db="EMBL/GenBank/DDBJ databases">
        <title>Deep-cultivation of Planctomycetes and their phenomic and genomic characterization uncovers novel biology.</title>
        <authorList>
            <person name="Wiegand S."/>
            <person name="Jogler M."/>
            <person name="Boedeker C."/>
            <person name="Pinto D."/>
            <person name="Vollmers J."/>
            <person name="Rivas-Marin E."/>
            <person name="Kohn T."/>
            <person name="Peeters S.H."/>
            <person name="Heuer A."/>
            <person name="Rast P."/>
            <person name="Oberbeckmann S."/>
            <person name="Bunk B."/>
            <person name="Jeske O."/>
            <person name="Meyerdierks A."/>
            <person name="Storesund J.E."/>
            <person name="Kallscheuer N."/>
            <person name="Luecker S."/>
            <person name="Lage O.M."/>
            <person name="Pohl T."/>
            <person name="Merkel B.J."/>
            <person name="Hornburger P."/>
            <person name="Mueller R.-W."/>
            <person name="Bruemmer F."/>
            <person name="Labrenz M."/>
            <person name="Spormann A.M."/>
            <person name="Op Den Camp H."/>
            <person name="Overmann J."/>
            <person name="Amann R."/>
            <person name="Jetten M.S.M."/>
            <person name="Mascher T."/>
            <person name="Medema M.H."/>
            <person name="Devos D.P."/>
            <person name="Kaster A.-K."/>
            <person name="Ovreas L."/>
            <person name="Rohde M."/>
            <person name="Galperin M.Y."/>
            <person name="Jogler C."/>
        </authorList>
    </citation>
    <scope>NUCLEOTIDE SEQUENCE [LARGE SCALE GENOMIC DNA]</scope>
    <source>
        <strain evidence="2 3">LF1</strain>
    </source>
</reference>
<dbReference type="Pfam" id="PF04230">
    <property type="entry name" value="PS_pyruv_trans"/>
    <property type="match status" value="1"/>
</dbReference>
<accession>A0A5B1CGZ4</accession>
<evidence type="ECO:0000259" key="1">
    <source>
        <dbReference type="Pfam" id="PF04230"/>
    </source>
</evidence>
<dbReference type="EC" id="2.-.-.-" evidence="2"/>
<dbReference type="EMBL" id="VRLW01000001">
    <property type="protein sequence ID" value="KAA1258793.1"/>
    <property type="molecule type" value="Genomic_DNA"/>
</dbReference>
<dbReference type="AlphaFoldDB" id="A0A5B1CGZ4"/>
<comment type="caution">
    <text evidence="2">The sequence shown here is derived from an EMBL/GenBank/DDBJ whole genome shotgun (WGS) entry which is preliminary data.</text>
</comment>
<dbReference type="Proteomes" id="UP000322699">
    <property type="component" value="Unassembled WGS sequence"/>
</dbReference>
<evidence type="ECO:0000313" key="2">
    <source>
        <dbReference type="EMBL" id="KAA1258793.1"/>
    </source>
</evidence>
<name>A0A5B1CGZ4_9BACT</name>
<evidence type="ECO:0000313" key="3">
    <source>
        <dbReference type="Proteomes" id="UP000322699"/>
    </source>
</evidence>
<protein>
    <submittedName>
        <fullName evidence="2">Putative pyruvyl transferase EpsI</fullName>
        <ecNumber evidence="2">2.-.-.-</ecNumber>
    </submittedName>
</protein>
<keyword evidence="3" id="KW-1185">Reference proteome</keyword>
<keyword evidence="2" id="KW-0808">Transferase</keyword>
<feature type="domain" description="Polysaccharide pyruvyl transferase" evidence="1">
    <location>
        <begin position="58"/>
        <end position="300"/>
    </location>
</feature>
<dbReference type="InterPro" id="IPR007345">
    <property type="entry name" value="Polysacch_pyruvyl_Trfase"/>
</dbReference>
<dbReference type="OrthoDB" id="9807674at2"/>
<sequence length="365" mass="41491">MRRIITLAQWILPKRLYEGLRFHFGRVFRFSATRKKICSYAGQKHILYALTPTPKLANIGDHAQVVAIDAWLKKHFPSYAILEVDKNEVLHCMPEIIDSTGPDDLVFLHSGGNLGDRGMYSESGRRKIIQGLPNSFVFSLPQTIHFSDSLTGNRERETSKRIYATHPNLVVLGRDKRSGELAKELFPKAESFSVPDFVLSLPCKEIAIKQNRAPRTLICLREDPESVLSDKDREQLVQSIAGEKEVFDTTFAEPIRREERSLKLEKTLDYFASFDSVVTDRYHGLIFSVLCQRPTVVLGTVDHKLTSAFDWFDAIQGLRFADSIDKVPFLLDEVKQEGFGNAPNWNGEYFDVLANRLKQIAETNG</sequence>
<organism evidence="2 3">
    <name type="scientific">Rubripirellula obstinata</name>
    <dbReference type="NCBI Taxonomy" id="406547"/>
    <lineage>
        <taxon>Bacteria</taxon>
        <taxon>Pseudomonadati</taxon>
        <taxon>Planctomycetota</taxon>
        <taxon>Planctomycetia</taxon>
        <taxon>Pirellulales</taxon>
        <taxon>Pirellulaceae</taxon>
        <taxon>Rubripirellula</taxon>
    </lineage>
</organism>